<evidence type="ECO:0000313" key="2">
    <source>
        <dbReference type="EMBL" id="QDY99838.1"/>
    </source>
</evidence>
<dbReference type="InterPro" id="IPR007047">
    <property type="entry name" value="Flp_Fap"/>
</dbReference>
<dbReference type="Proteomes" id="UP000321389">
    <property type="component" value="Chromosome"/>
</dbReference>
<keyword evidence="3" id="KW-1185">Reference proteome</keyword>
<evidence type="ECO:0000256" key="1">
    <source>
        <dbReference type="SAM" id="Phobius"/>
    </source>
</evidence>
<reference evidence="2" key="1">
    <citation type="submission" date="2020-04" db="EMBL/GenBank/DDBJ databases">
        <title>Nitratireductor sp. nov. isolated from mangrove soil.</title>
        <authorList>
            <person name="Ye Y."/>
        </authorList>
    </citation>
    <scope>NUCLEOTIDE SEQUENCE</scope>
    <source>
        <strain evidence="2">SY7</strain>
    </source>
</reference>
<dbReference type="EMBL" id="CP042301">
    <property type="protein sequence ID" value="QDY99838.1"/>
    <property type="molecule type" value="Genomic_DNA"/>
</dbReference>
<proteinExistence type="predicted"/>
<sequence>MLTRFWNDESGATVVEYGIIVVALSLVIVAAVATVADSLQALFGDPAGKLQQTLN</sequence>
<dbReference type="AlphaFoldDB" id="A0A5B8KWB8"/>
<accession>A0A5B8KWB8</accession>
<dbReference type="KEGG" id="niy:FQ775_05295"/>
<protein>
    <submittedName>
        <fullName evidence="2">Flp family type IVb pilin</fullName>
    </submittedName>
</protein>
<dbReference type="Pfam" id="PF04964">
    <property type="entry name" value="Flp_Fap"/>
    <property type="match status" value="1"/>
</dbReference>
<dbReference type="RefSeq" id="WP_146298492.1">
    <property type="nucleotide sequence ID" value="NZ_CP042301.2"/>
</dbReference>
<gene>
    <name evidence="2" type="ORF">FQ775_05295</name>
</gene>
<keyword evidence="1" id="KW-0472">Membrane</keyword>
<feature type="transmembrane region" description="Helical" evidence="1">
    <location>
        <begin position="12"/>
        <end position="36"/>
    </location>
</feature>
<keyword evidence="1" id="KW-0812">Transmembrane</keyword>
<evidence type="ECO:0000313" key="3">
    <source>
        <dbReference type="Proteomes" id="UP000321389"/>
    </source>
</evidence>
<keyword evidence="1" id="KW-1133">Transmembrane helix</keyword>
<organism evidence="2 3">
    <name type="scientific">Nitratireductor mangrovi</name>
    <dbReference type="NCBI Taxonomy" id="2599600"/>
    <lineage>
        <taxon>Bacteria</taxon>
        <taxon>Pseudomonadati</taxon>
        <taxon>Pseudomonadota</taxon>
        <taxon>Alphaproteobacteria</taxon>
        <taxon>Hyphomicrobiales</taxon>
        <taxon>Phyllobacteriaceae</taxon>
        <taxon>Nitratireductor</taxon>
    </lineage>
</organism>
<name>A0A5B8KWB8_9HYPH</name>